<dbReference type="OrthoDB" id="9815788at2"/>
<dbReference type="InterPro" id="IPR038084">
    <property type="entry name" value="PduO/GlcC-like_sf"/>
</dbReference>
<organism evidence="2 3">
    <name type="scientific">Paraburkholderia fungorum</name>
    <dbReference type="NCBI Taxonomy" id="134537"/>
    <lineage>
        <taxon>Bacteria</taxon>
        <taxon>Pseudomonadati</taxon>
        <taxon>Pseudomonadota</taxon>
        <taxon>Betaproteobacteria</taxon>
        <taxon>Burkholderiales</taxon>
        <taxon>Burkholderiaceae</taxon>
        <taxon>Paraburkholderia</taxon>
    </lineage>
</organism>
<dbReference type="RefSeq" id="WP_074772080.1">
    <property type="nucleotide sequence ID" value="NZ_FNKP01000003.1"/>
</dbReference>
<accession>A0A1H1JNA8</accession>
<dbReference type="Proteomes" id="UP000183487">
    <property type="component" value="Unassembled WGS sequence"/>
</dbReference>
<reference evidence="3" key="1">
    <citation type="submission" date="2016-10" db="EMBL/GenBank/DDBJ databases">
        <authorList>
            <person name="Varghese N."/>
        </authorList>
    </citation>
    <scope>NUCLEOTIDE SEQUENCE [LARGE SCALE GENOMIC DNA]</scope>
    <source>
        <strain evidence="3">GAS106B</strain>
    </source>
</reference>
<protein>
    <submittedName>
        <fullName evidence="2">Uncharacterized conserved protein GlcG, DUF336 family</fullName>
    </submittedName>
</protein>
<dbReference type="SUPFAM" id="SSF143744">
    <property type="entry name" value="GlcG-like"/>
    <property type="match status" value="1"/>
</dbReference>
<sequence>MSKLAVSFLLTAVAFSVVGVAQAQPPLIATASVPDKLPYDIPYGPPLTLAQARKIIDAAEAEARRRHWQYAVAVVDSSGNLLSCDKMDDTQLSALAIAEAKARASAQFRRATKVMQDTVSNGATALLSIPGILAGEGGMPIVVEGKLVGAVGASGGAGVQDSVIAEAGAAAVSAAAK</sequence>
<feature type="signal peptide" evidence="1">
    <location>
        <begin position="1"/>
        <end position="23"/>
    </location>
</feature>
<dbReference type="Gene3D" id="3.30.450.150">
    <property type="entry name" value="Haem-degrading domain"/>
    <property type="match status" value="1"/>
</dbReference>
<feature type="chain" id="PRO_5010187009" evidence="1">
    <location>
        <begin position="24"/>
        <end position="177"/>
    </location>
</feature>
<evidence type="ECO:0000313" key="2">
    <source>
        <dbReference type="EMBL" id="SDR50907.1"/>
    </source>
</evidence>
<dbReference type="PANTHER" id="PTHR34309">
    <property type="entry name" value="SLR1406 PROTEIN"/>
    <property type="match status" value="1"/>
</dbReference>
<proteinExistence type="predicted"/>
<evidence type="ECO:0000313" key="3">
    <source>
        <dbReference type="Proteomes" id="UP000183487"/>
    </source>
</evidence>
<evidence type="ECO:0000256" key="1">
    <source>
        <dbReference type="SAM" id="SignalP"/>
    </source>
</evidence>
<dbReference type="InterPro" id="IPR052517">
    <property type="entry name" value="GlcG_carb_metab_protein"/>
</dbReference>
<dbReference type="InterPro" id="IPR005624">
    <property type="entry name" value="PduO/GlcC-like"/>
</dbReference>
<dbReference type="PANTHER" id="PTHR34309:SF1">
    <property type="entry name" value="PROTEIN GLCG"/>
    <property type="match status" value="1"/>
</dbReference>
<dbReference type="AlphaFoldDB" id="A0A1H1JNA8"/>
<dbReference type="Pfam" id="PF03928">
    <property type="entry name" value="HbpS-like"/>
    <property type="match status" value="1"/>
</dbReference>
<keyword evidence="1" id="KW-0732">Signal</keyword>
<keyword evidence="3" id="KW-1185">Reference proteome</keyword>
<dbReference type="EMBL" id="FNKP01000003">
    <property type="protein sequence ID" value="SDR50907.1"/>
    <property type="molecule type" value="Genomic_DNA"/>
</dbReference>
<name>A0A1H1JNA8_9BURK</name>
<gene>
    <name evidence="2" type="ORF">SAMN05443245_6788</name>
</gene>